<feature type="binding site" evidence="3">
    <location>
        <position position="500"/>
    </location>
    <ligand>
        <name>Zn(2+)</name>
        <dbReference type="ChEBI" id="CHEBI:29105"/>
        <label>2</label>
    </ligand>
</feature>
<dbReference type="Pfam" id="PF00245">
    <property type="entry name" value="Alk_phosphatase"/>
    <property type="match status" value="2"/>
</dbReference>
<comment type="similarity">
    <text evidence="4">Belongs to the alkaline phosphatase family.</text>
</comment>
<keyword evidence="6" id="KW-1185">Reference proteome</keyword>
<protein>
    <submittedName>
        <fullName evidence="5">Alkaline phosphatase</fullName>
    </submittedName>
</protein>
<comment type="cofactor">
    <cofactor evidence="3">
        <name>Zn(2+)</name>
        <dbReference type="ChEBI" id="CHEBI:29105"/>
    </cofactor>
    <text evidence="3">Binds 2 Zn(2+) ions.</text>
</comment>
<comment type="cofactor">
    <cofactor evidence="3">
        <name>Mg(2+)</name>
        <dbReference type="ChEBI" id="CHEBI:18420"/>
    </cofactor>
    <text evidence="3">Binds 1 Mg(2+) ion.</text>
</comment>
<dbReference type="InterPro" id="IPR001952">
    <property type="entry name" value="Alkaline_phosphatase"/>
</dbReference>
<dbReference type="GO" id="GO:0004035">
    <property type="term" value="F:alkaline phosphatase activity"/>
    <property type="evidence" value="ECO:0007669"/>
    <property type="project" value="TreeGrafter"/>
</dbReference>
<dbReference type="Gene3D" id="3.40.720.10">
    <property type="entry name" value="Alkaline Phosphatase, subunit A"/>
    <property type="match status" value="1"/>
</dbReference>
<name>A0A6G7J2L2_9FLAO</name>
<dbReference type="SMART" id="SM00098">
    <property type="entry name" value="alkPPc"/>
    <property type="match status" value="1"/>
</dbReference>
<feature type="binding site" evidence="3">
    <location>
        <position position="491"/>
    </location>
    <ligand>
        <name>Mg(2+)</name>
        <dbReference type="ChEBI" id="CHEBI:18420"/>
    </ligand>
</feature>
<dbReference type="GO" id="GO:0006629">
    <property type="term" value="P:lipid metabolic process"/>
    <property type="evidence" value="ECO:0007669"/>
    <property type="project" value="InterPro"/>
</dbReference>
<dbReference type="InterPro" id="IPR017850">
    <property type="entry name" value="Alkaline_phosphatase_core_sf"/>
</dbReference>
<dbReference type="InterPro" id="IPR017946">
    <property type="entry name" value="PLC-like_Pdiesterase_TIM-brl"/>
</dbReference>
<feature type="binding site" evidence="3">
    <location>
        <position position="496"/>
    </location>
    <ligand>
        <name>Zn(2+)</name>
        <dbReference type="ChEBI" id="CHEBI:29105"/>
        <label>2</label>
    </ligand>
</feature>
<feature type="binding site" evidence="3">
    <location>
        <position position="291"/>
    </location>
    <ligand>
        <name>Zn(2+)</name>
        <dbReference type="ChEBI" id="CHEBI:29105"/>
        <label>2</label>
    </ligand>
</feature>
<sequence length="605" mass="67222">MSLSFGKSESFKFIRILFLLYFVSVHLSAQEVHSHNDYEQDIPFWKAFSGGAQSIEVDIYLRDGILYATHEASEIVEDRTIESLYLQPIQKAIALNLLNQEHFQLLIDIKSEAVPTLERLMLVLQDYPEIKNHSNITLTISGNRPPVHTYSSYPSYIMFDYQSLEDINDPKQWDKVALISLNFKKISKWNGLGRLTASDYIKVEETIDKAHSYGKPFRFWATPDTKTAWRALAKLGVDYINTDTPFSCGEFLVSMPKRTFKNKQISKVYKPSYASDQKESTVENVIFLIGDGNGLSHISSSVLANGGALTLTQLKSIGFLKTASADDFTTDSAAAGTALATGSKTYNRAIGLDTLRAPLANMPEVLSKAGFISGCITTDKLTGATPASFYAHQEDRSYTEEIAADLSKSRLSLFMGGGENDFEDKETLQGFKIINHIEDIGNSKDKRVGHFFAKGDLPGVIEGRDDLLAKATKNGIAFLKSKKKPFFLMVEGAKIDKYAHLNNAPGVVSEGIDFDKAITEAIKFADRSGNTLVIITADHETSGFSIPQGSIQDHWVEGDFTTHDHTAAMVPIFAYGPYSHKFQGVYENNEVFHKIMDILNIQNGE</sequence>
<accession>A0A6G7J2L2</accession>
<evidence type="ECO:0000313" key="5">
    <source>
        <dbReference type="EMBL" id="QII45111.1"/>
    </source>
</evidence>
<dbReference type="PRINTS" id="PR00113">
    <property type="entry name" value="ALKPHPHTASE"/>
</dbReference>
<reference evidence="5 6" key="1">
    <citation type="submission" date="2020-02" db="EMBL/GenBank/DDBJ databases">
        <title>Complete genome of Muricauda sp. 501str8.</title>
        <authorList>
            <person name="Dong B."/>
            <person name="Zhu S."/>
            <person name="Yang J."/>
            <person name="Chen J."/>
        </authorList>
    </citation>
    <scope>NUCLEOTIDE SEQUENCE [LARGE SCALE GENOMIC DNA]</scope>
    <source>
        <strain evidence="5 6">501str8</strain>
    </source>
</reference>
<evidence type="ECO:0000256" key="4">
    <source>
        <dbReference type="RuleBase" id="RU003946"/>
    </source>
</evidence>
<keyword evidence="1" id="KW-0597">Phosphoprotein</keyword>
<organism evidence="5 6">
    <name type="scientific">Flagellimonas oceani</name>
    <dbReference type="NCBI Taxonomy" id="2698672"/>
    <lineage>
        <taxon>Bacteria</taxon>
        <taxon>Pseudomonadati</taxon>
        <taxon>Bacteroidota</taxon>
        <taxon>Flavobacteriia</taxon>
        <taxon>Flavobacteriales</taxon>
        <taxon>Flavobacteriaceae</taxon>
        <taxon>Flagellimonas</taxon>
    </lineage>
</organism>
<evidence type="ECO:0000313" key="6">
    <source>
        <dbReference type="Proteomes" id="UP000502928"/>
    </source>
</evidence>
<dbReference type="RefSeq" id="WP_166248604.1">
    <property type="nucleotide sequence ID" value="NZ_CP049616.1"/>
</dbReference>
<dbReference type="InterPro" id="IPR039559">
    <property type="entry name" value="AIM6_PI-PLC-like_dom"/>
</dbReference>
<dbReference type="EMBL" id="CP049616">
    <property type="protein sequence ID" value="QII45111.1"/>
    <property type="molecule type" value="Genomic_DNA"/>
</dbReference>
<dbReference type="Proteomes" id="UP000502928">
    <property type="component" value="Chromosome"/>
</dbReference>
<dbReference type="SUPFAM" id="SSF51695">
    <property type="entry name" value="PLC-like phosphodiesterases"/>
    <property type="match status" value="1"/>
</dbReference>
<keyword evidence="3" id="KW-0479">Metal-binding</keyword>
<dbReference type="CDD" id="cd16012">
    <property type="entry name" value="ALP"/>
    <property type="match status" value="1"/>
</dbReference>
<feature type="binding site" evidence="3">
    <location>
        <position position="538"/>
    </location>
    <ligand>
        <name>Zn(2+)</name>
        <dbReference type="ChEBI" id="CHEBI:29105"/>
        <label>2</label>
    </ligand>
</feature>
<dbReference type="Pfam" id="PF13653">
    <property type="entry name" value="GDPD_2"/>
    <property type="match status" value="1"/>
</dbReference>
<dbReference type="GO" id="GO:0046872">
    <property type="term" value="F:metal ion binding"/>
    <property type="evidence" value="ECO:0007669"/>
    <property type="project" value="UniProtKB-KW"/>
</dbReference>
<dbReference type="PANTHER" id="PTHR11596">
    <property type="entry name" value="ALKALINE PHOSPHATASE"/>
    <property type="match status" value="1"/>
</dbReference>
<keyword evidence="3" id="KW-0862">Zinc</keyword>
<proteinExistence type="inferred from homology"/>
<dbReference type="Gene3D" id="3.20.20.190">
    <property type="entry name" value="Phosphatidylinositol (PI) phosphodiesterase"/>
    <property type="match status" value="1"/>
</dbReference>
<evidence type="ECO:0000256" key="2">
    <source>
        <dbReference type="PIRSR" id="PIRSR601952-1"/>
    </source>
</evidence>
<dbReference type="PANTHER" id="PTHR11596:SF5">
    <property type="entry name" value="ALKALINE PHOSPHATASE"/>
    <property type="match status" value="1"/>
</dbReference>
<dbReference type="SUPFAM" id="SSF53649">
    <property type="entry name" value="Alkaline phosphatase-like"/>
    <property type="match status" value="1"/>
</dbReference>
<feature type="binding site" evidence="3">
    <location>
        <position position="539"/>
    </location>
    <ligand>
        <name>Zn(2+)</name>
        <dbReference type="ChEBI" id="CHEBI:29105"/>
        <label>2</label>
    </ligand>
</feature>
<gene>
    <name evidence="5" type="ORF">GVT53_10600</name>
</gene>
<dbReference type="KEGG" id="mut:GVT53_10600"/>
<dbReference type="GO" id="GO:0008081">
    <property type="term" value="F:phosphoric diester hydrolase activity"/>
    <property type="evidence" value="ECO:0007669"/>
    <property type="project" value="InterPro"/>
</dbReference>
<feature type="active site" description="Phosphoserine intermediate" evidence="2">
    <location>
        <position position="332"/>
    </location>
</feature>
<dbReference type="AlphaFoldDB" id="A0A6G7J2L2"/>
<feature type="binding site" evidence="3">
    <location>
        <position position="291"/>
    </location>
    <ligand>
        <name>Mg(2+)</name>
        <dbReference type="ChEBI" id="CHEBI:18420"/>
    </ligand>
</feature>
<dbReference type="CDD" id="cd08577">
    <property type="entry name" value="PI-PLCc_GDPD_SF_unchar3"/>
    <property type="match status" value="1"/>
</dbReference>
<keyword evidence="3" id="KW-0460">Magnesium</keyword>
<evidence type="ECO:0000256" key="3">
    <source>
        <dbReference type="PIRSR" id="PIRSR601952-2"/>
    </source>
</evidence>
<evidence type="ECO:0000256" key="1">
    <source>
        <dbReference type="ARBA" id="ARBA00022553"/>
    </source>
</evidence>
<feature type="binding site" evidence="3">
    <location>
        <position position="385"/>
    </location>
    <ligand>
        <name>Mg(2+)</name>
        <dbReference type="ChEBI" id="CHEBI:18420"/>
    </ligand>
</feature>